<evidence type="ECO:0000256" key="10">
    <source>
        <dbReference type="ARBA" id="ARBA00080698"/>
    </source>
</evidence>
<comment type="subunit">
    <text evidence="12">Monomer.</text>
</comment>
<dbReference type="SFLD" id="SFLDG01061">
    <property type="entry name" value="methylthiotransferase"/>
    <property type="match status" value="1"/>
</dbReference>
<comment type="catalytic activity">
    <reaction evidence="12">
        <text>N(6)-dimethylallyladenosine(37) in tRNA + (sulfur carrier)-SH + AH2 + 2 S-adenosyl-L-methionine = 2-methylsulfanyl-N(6)-dimethylallyladenosine(37) in tRNA + (sulfur carrier)-H + 5'-deoxyadenosine + L-methionine + A + S-adenosyl-L-homocysteine + 2 H(+)</text>
        <dbReference type="Rhea" id="RHEA:37067"/>
        <dbReference type="Rhea" id="RHEA-COMP:10375"/>
        <dbReference type="Rhea" id="RHEA-COMP:10376"/>
        <dbReference type="Rhea" id="RHEA-COMP:14737"/>
        <dbReference type="Rhea" id="RHEA-COMP:14739"/>
        <dbReference type="ChEBI" id="CHEBI:13193"/>
        <dbReference type="ChEBI" id="CHEBI:15378"/>
        <dbReference type="ChEBI" id="CHEBI:17319"/>
        <dbReference type="ChEBI" id="CHEBI:17499"/>
        <dbReference type="ChEBI" id="CHEBI:29917"/>
        <dbReference type="ChEBI" id="CHEBI:57844"/>
        <dbReference type="ChEBI" id="CHEBI:57856"/>
        <dbReference type="ChEBI" id="CHEBI:59789"/>
        <dbReference type="ChEBI" id="CHEBI:64428"/>
        <dbReference type="ChEBI" id="CHEBI:74415"/>
        <dbReference type="ChEBI" id="CHEBI:74417"/>
        <dbReference type="EC" id="2.8.4.3"/>
    </reaction>
</comment>
<dbReference type="Gene3D" id="3.80.30.20">
    <property type="entry name" value="tm_1862 like domain"/>
    <property type="match status" value="1"/>
</dbReference>
<dbReference type="Pfam" id="PF04055">
    <property type="entry name" value="Radical_SAM"/>
    <property type="match status" value="1"/>
</dbReference>
<dbReference type="InterPro" id="IPR002792">
    <property type="entry name" value="TRAM_dom"/>
</dbReference>
<keyword evidence="2 12" id="KW-0004">4Fe-4S</keyword>
<dbReference type="GO" id="GO:0005829">
    <property type="term" value="C:cytosol"/>
    <property type="evidence" value="ECO:0007669"/>
    <property type="project" value="TreeGrafter"/>
</dbReference>
<keyword evidence="12" id="KW-0963">Cytoplasm</keyword>
<name>A0A1F5YHC9_9BACT</name>
<dbReference type="GO" id="GO:0051539">
    <property type="term" value="F:4 iron, 4 sulfur cluster binding"/>
    <property type="evidence" value="ECO:0007669"/>
    <property type="project" value="UniProtKB-UniRule"/>
</dbReference>
<dbReference type="FunFam" id="3.40.50.12160:FF:000003">
    <property type="entry name" value="CDK5 regulatory subunit-associated protein 1"/>
    <property type="match status" value="1"/>
</dbReference>
<dbReference type="HAMAP" id="MF_01864">
    <property type="entry name" value="tRNA_metthiotr_MiaB"/>
    <property type="match status" value="1"/>
</dbReference>
<comment type="function">
    <text evidence="1 12">Catalyzes the methylthiolation of N6-(dimethylallyl)adenosine (i(6)A), leading to the formation of 2-methylthio-N6-(dimethylallyl)adenosine (ms(2)i(6)A) at position 37 in tRNAs that read codons beginning with uridine.</text>
</comment>
<comment type="caution">
    <text evidence="16">The sequence shown here is derived from an EMBL/GenBank/DDBJ whole genome shotgun (WGS) entry which is preliminary data.</text>
</comment>
<keyword evidence="4 12" id="KW-0949">S-adenosyl-L-methionine</keyword>
<evidence type="ECO:0000256" key="11">
    <source>
        <dbReference type="ARBA" id="ARBA00081141"/>
    </source>
</evidence>
<dbReference type="NCBIfam" id="TIGR00089">
    <property type="entry name" value="MiaB/RimO family radical SAM methylthiotransferase"/>
    <property type="match status" value="1"/>
</dbReference>
<comment type="subcellular location">
    <subcellularLocation>
        <location evidence="12">Cytoplasm</location>
    </subcellularLocation>
</comment>
<feature type="binding site" evidence="12">
    <location>
        <position position="14"/>
    </location>
    <ligand>
        <name>[4Fe-4S] cluster</name>
        <dbReference type="ChEBI" id="CHEBI:49883"/>
        <label>1</label>
    </ligand>
</feature>
<dbReference type="InterPro" id="IPR023404">
    <property type="entry name" value="rSAM_horseshoe"/>
</dbReference>
<dbReference type="Gene3D" id="3.40.50.12160">
    <property type="entry name" value="Methylthiotransferase, N-terminal domain"/>
    <property type="match status" value="1"/>
</dbReference>
<evidence type="ECO:0000259" key="14">
    <source>
        <dbReference type="PROSITE" id="PS51449"/>
    </source>
</evidence>
<dbReference type="EMBL" id="MFIV01000019">
    <property type="protein sequence ID" value="OGF99523.1"/>
    <property type="molecule type" value="Genomic_DNA"/>
</dbReference>
<evidence type="ECO:0000256" key="5">
    <source>
        <dbReference type="ARBA" id="ARBA00022723"/>
    </source>
</evidence>
<dbReference type="SFLD" id="SFLDF00273">
    <property type="entry name" value="(dimethylallyl)adenosine_tRNA"/>
    <property type="match status" value="1"/>
</dbReference>
<accession>A0A1F5YHC9</accession>
<dbReference type="Pfam" id="PF00919">
    <property type="entry name" value="UPF0004"/>
    <property type="match status" value="1"/>
</dbReference>
<dbReference type="PANTHER" id="PTHR43020">
    <property type="entry name" value="CDK5 REGULATORY SUBUNIT-ASSOCIATED PROTEIN 1"/>
    <property type="match status" value="1"/>
</dbReference>
<dbReference type="PROSITE" id="PS50926">
    <property type="entry name" value="TRAM"/>
    <property type="match status" value="1"/>
</dbReference>
<evidence type="ECO:0000256" key="4">
    <source>
        <dbReference type="ARBA" id="ARBA00022691"/>
    </source>
</evidence>
<dbReference type="EC" id="2.8.4.3" evidence="8 12"/>
<dbReference type="PANTHER" id="PTHR43020:SF2">
    <property type="entry name" value="MITOCHONDRIAL TRNA METHYLTHIOTRANSFERASE CDK5RAP1"/>
    <property type="match status" value="1"/>
</dbReference>
<evidence type="ECO:0000259" key="15">
    <source>
        <dbReference type="PROSITE" id="PS51918"/>
    </source>
</evidence>
<comment type="cofactor">
    <cofactor evidence="12">
        <name>[4Fe-4S] cluster</name>
        <dbReference type="ChEBI" id="CHEBI:49883"/>
    </cofactor>
    <text evidence="12">Binds 2 [4Fe-4S] clusters. One cluster is coordinated with 3 cysteines and an exchangeable S-adenosyl-L-methionine.</text>
</comment>
<keyword evidence="3 12" id="KW-0808">Transferase</keyword>
<dbReference type="PROSITE" id="PS51449">
    <property type="entry name" value="MTTASE_N"/>
    <property type="match status" value="1"/>
</dbReference>
<feature type="domain" description="TRAM" evidence="13">
    <location>
        <begin position="375"/>
        <end position="438"/>
    </location>
</feature>
<dbReference type="InterPro" id="IPR058240">
    <property type="entry name" value="rSAM_sf"/>
</dbReference>
<feature type="binding site" evidence="12">
    <location>
        <position position="50"/>
    </location>
    <ligand>
        <name>[4Fe-4S] cluster</name>
        <dbReference type="ChEBI" id="CHEBI:49883"/>
        <label>1</label>
    </ligand>
</feature>
<evidence type="ECO:0000256" key="8">
    <source>
        <dbReference type="ARBA" id="ARBA00033765"/>
    </source>
</evidence>
<evidence type="ECO:0000256" key="3">
    <source>
        <dbReference type="ARBA" id="ARBA00022679"/>
    </source>
</evidence>
<dbReference type="CDD" id="cd01335">
    <property type="entry name" value="Radical_SAM"/>
    <property type="match status" value="1"/>
</dbReference>
<comment type="similarity">
    <text evidence="12">Belongs to the methylthiotransferase family. MiaB subfamily.</text>
</comment>
<dbReference type="GO" id="GO:0035597">
    <property type="term" value="F:tRNA-2-methylthio-N(6)-dimethylallyladenosine(37) synthase activity"/>
    <property type="evidence" value="ECO:0007669"/>
    <property type="project" value="UniProtKB-EC"/>
</dbReference>
<evidence type="ECO:0000256" key="2">
    <source>
        <dbReference type="ARBA" id="ARBA00022485"/>
    </source>
</evidence>
<feature type="domain" description="Radical SAM core" evidence="15">
    <location>
        <begin position="145"/>
        <end position="372"/>
    </location>
</feature>
<gene>
    <name evidence="12" type="primary">miaB</name>
    <name evidence="16" type="ORF">A2Z86_07930</name>
</gene>
<sequence length="439" mass="49050">MKKLKTFFLETYGCQMNFSDSELVEGLLIRGGLTPASEAEEADLILVNTCGVREHAEQRVFGRLGLFKTYKEDSPHKLLAVIGCMAQRIGEQILEQAPWVDLVLGPDGYRKLPQLIEELTGENHSQLAALAFEVSETYEDLAPTRKNHLSAWVPISRGCDNFCSYCIVPYVRGRERSVNPDSVERQVREQVAGGALEIVLLGQNVNSYRYGDTDFAVLLRRLDGIEGLRWIRFLTSHPRDLSDRIIEAMADCEKVCEHLHLPVQSGSDRVLGLMNRGYSRAFYLERVAALRERIPGLGLTTDILVGFPGESNGDFGETVSLMNEVQFDYAYTFKYSPRPGTVAARKKEELSEEEKSLRLDTVIQLQRSHTRQALHSLRGRILEALPVQKAKSGEGILQGKTRSNFNIFLSAGEKCLGRVVRARVTGNTGMNLLGELAEG</sequence>
<feature type="binding site" evidence="12">
    <location>
        <position position="84"/>
    </location>
    <ligand>
        <name>[4Fe-4S] cluster</name>
        <dbReference type="ChEBI" id="CHEBI:49883"/>
        <label>1</label>
    </ligand>
</feature>
<evidence type="ECO:0000256" key="6">
    <source>
        <dbReference type="ARBA" id="ARBA00023004"/>
    </source>
</evidence>
<protein>
    <recommendedName>
        <fullName evidence="9 12">tRNA-2-methylthio-N(6)-dimethylallyladenosine synthase</fullName>
        <ecNumber evidence="8 12">2.8.4.3</ecNumber>
    </recommendedName>
    <alternativeName>
        <fullName evidence="11 12">(Dimethylallyl)adenosine tRNA methylthiotransferase MiaB</fullName>
    </alternativeName>
    <alternativeName>
        <fullName evidence="10 12">tRNA-i(6)A37 methylthiotransferase</fullName>
    </alternativeName>
</protein>
<dbReference type="Proteomes" id="UP000176992">
    <property type="component" value="Unassembled WGS sequence"/>
</dbReference>
<organism evidence="16 17">
    <name type="scientific">Candidatus Glassbacteria bacterium GWA2_58_10</name>
    <dbReference type="NCBI Taxonomy" id="1817865"/>
    <lineage>
        <taxon>Bacteria</taxon>
        <taxon>Candidatus Glassiibacteriota</taxon>
    </lineage>
</organism>
<dbReference type="AlphaFoldDB" id="A0A1F5YHC9"/>
<feature type="binding site" evidence="12">
    <location>
        <position position="163"/>
    </location>
    <ligand>
        <name>[4Fe-4S] cluster</name>
        <dbReference type="ChEBI" id="CHEBI:49883"/>
        <label>2</label>
        <note>4Fe-4S-S-AdoMet</note>
    </ligand>
</feature>
<feature type="binding site" evidence="12">
    <location>
        <position position="159"/>
    </location>
    <ligand>
        <name>[4Fe-4S] cluster</name>
        <dbReference type="ChEBI" id="CHEBI:49883"/>
        <label>2</label>
        <note>4Fe-4S-S-AdoMet</note>
    </ligand>
</feature>
<proteinExistence type="inferred from homology"/>
<keyword evidence="12" id="KW-0819">tRNA processing</keyword>
<dbReference type="InterPro" id="IPR006463">
    <property type="entry name" value="MiaB_methiolase"/>
</dbReference>
<evidence type="ECO:0000256" key="1">
    <source>
        <dbReference type="ARBA" id="ARBA00003234"/>
    </source>
</evidence>
<dbReference type="SMART" id="SM00729">
    <property type="entry name" value="Elp3"/>
    <property type="match status" value="1"/>
</dbReference>
<dbReference type="SFLD" id="SFLDG01082">
    <property type="entry name" value="B12-binding_domain_containing"/>
    <property type="match status" value="1"/>
</dbReference>
<evidence type="ECO:0000259" key="13">
    <source>
        <dbReference type="PROSITE" id="PS50926"/>
    </source>
</evidence>
<dbReference type="SFLD" id="SFLDS00029">
    <property type="entry name" value="Radical_SAM"/>
    <property type="match status" value="1"/>
</dbReference>
<dbReference type="InterPro" id="IPR013848">
    <property type="entry name" value="Methylthiotransferase_N"/>
</dbReference>
<evidence type="ECO:0000256" key="7">
    <source>
        <dbReference type="ARBA" id="ARBA00023014"/>
    </source>
</evidence>
<dbReference type="SUPFAM" id="SSF102114">
    <property type="entry name" value="Radical SAM enzymes"/>
    <property type="match status" value="1"/>
</dbReference>
<dbReference type="PROSITE" id="PS51918">
    <property type="entry name" value="RADICAL_SAM"/>
    <property type="match status" value="1"/>
</dbReference>
<dbReference type="FunFam" id="3.80.30.20:FF:000001">
    <property type="entry name" value="tRNA-2-methylthio-N(6)-dimethylallyladenosine synthase 2"/>
    <property type="match status" value="1"/>
</dbReference>
<dbReference type="InterPro" id="IPR020612">
    <property type="entry name" value="Methylthiotransferase_CS"/>
</dbReference>
<dbReference type="InterPro" id="IPR038135">
    <property type="entry name" value="Methylthiotransferase_N_sf"/>
</dbReference>
<dbReference type="InterPro" id="IPR005839">
    <property type="entry name" value="Methylthiotransferase"/>
</dbReference>
<dbReference type="PROSITE" id="PS01278">
    <property type="entry name" value="MTTASE_RADICAL"/>
    <property type="match status" value="1"/>
</dbReference>
<dbReference type="NCBIfam" id="TIGR01574">
    <property type="entry name" value="miaB-methiolase"/>
    <property type="match status" value="1"/>
</dbReference>
<keyword evidence="6 12" id="KW-0408">Iron</keyword>
<reference evidence="16 17" key="1">
    <citation type="journal article" date="2016" name="Nat. Commun.">
        <title>Thousands of microbial genomes shed light on interconnected biogeochemical processes in an aquifer system.</title>
        <authorList>
            <person name="Anantharaman K."/>
            <person name="Brown C.T."/>
            <person name="Hug L.A."/>
            <person name="Sharon I."/>
            <person name="Castelle C.J."/>
            <person name="Probst A.J."/>
            <person name="Thomas B.C."/>
            <person name="Singh A."/>
            <person name="Wilkins M.J."/>
            <person name="Karaoz U."/>
            <person name="Brodie E.L."/>
            <person name="Williams K.H."/>
            <person name="Hubbard S.S."/>
            <person name="Banfield J.F."/>
        </authorList>
    </citation>
    <scope>NUCLEOTIDE SEQUENCE [LARGE SCALE GENOMIC DNA]</scope>
</reference>
<evidence type="ECO:0000313" key="17">
    <source>
        <dbReference type="Proteomes" id="UP000176992"/>
    </source>
</evidence>
<keyword evidence="7 12" id="KW-0411">Iron-sulfur</keyword>
<evidence type="ECO:0000256" key="9">
    <source>
        <dbReference type="ARBA" id="ARBA00068570"/>
    </source>
</evidence>
<evidence type="ECO:0000256" key="12">
    <source>
        <dbReference type="HAMAP-Rule" id="MF_01864"/>
    </source>
</evidence>
<dbReference type="InterPro" id="IPR007197">
    <property type="entry name" value="rSAM"/>
</dbReference>
<keyword evidence="5 12" id="KW-0479">Metal-binding</keyword>
<feature type="domain" description="MTTase N-terminal" evidence="14">
    <location>
        <begin position="5"/>
        <end position="121"/>
    </location>
</feature>
<evidence type="ECO:0000313" key="16">
    <source>
        <dbReference type="EMBL" id="OGF99523.1"/>
    </source>
</evidence>
<feature type="binding site" evidence="12">
    <location>
        <position position="166"/>
    </location>
    <ligand>
        <name>[4Fe-4S] cluster</name>
        <dbReference type="ChEBI" id="CHEBI:49883"/>
        <label>2</label>
        <note>4Fe-4S-S-AdoMet</note>
    </ligand>
</feature>
<dbReference type="GO" id="GO:0046872">
    <property type="term" value="F:metal ion binding"/>
    <property type="evidence" value="ECO:0007669"/>
    <property type="project" value="UniProtKB-KW"/>
</dbReference>
<dbReference type="InterPro" id="IPR006638">
    <property type="entry name" value="Elp3/MiaA/NifB-like_rSAM"/>
</dbReference>